<name>A0A8S3PYU8_MYTED</name>
<accession>A0A8S3PYU8</accession>
<gene>
    <name evidence="3" type="ORF">MEDL_4049</name>
</gene>
<evidence type="ECO:0000313" key="3">
    <source>
        <dbReference type="EMBL" id="CAG2188674.1"/>
    </source>
</evidence>
<dbReference type="PROSITE" id="PS00022">
    <property type="entry name" value="EGF_1"/>
    <property type="match status" value="1"/>
</dbReference>
<comment type="caution">
    <text evidence="3">The sequence shown here is derived from an EMBL/GenBank/DDBJ whole genome shotgun (WGS) entry which is preliminary data.</text>
</comment>
<dbReference type="PANTHER" id="PTHR46534">
    <property type="entry name" value="IGGFC_BINDING DOMAIN-CONTAINING PROTEIN"/>
    <property type="match status" value="1"/>
</dbReference>
<dbReference type="InterPro" id="IPR035234">
    <property type="entry name" value="IgGFc-bd_N"/>
</dbReference>
<dbReference type="Pfam" id="PF17517">
    <property type="entry name" value="IgGFc_binding"/>
    <property type="match status" value="1"/>
</dbReference>
<sequence>MCYNGETWQRLNESNRCVCAVGFLGKQCEYSDGKDTNFMAIFHEGRSHAISPRPVPRILIASEITARISVLYFNNNKNQSITIEKGNTEHDLSNSVIPSDGIHLAGVELQSAVRINVYGFLYKDRRSEGFLLMPVKFASTKYIIPTLPIYIDTFDEKNLLALSPVYQNTAVNINLKLKSGSITFQNKQYRDNDTIRIVINKYNTLQLSHTSDLSGTMVTASKQVIVISGNQCNYAVSANIHVGYCQTFIESVLPTDQLDKMFITPHISTRLNNTVRIQAVNDTKLTINIENRKISKSLNARDYWDIYYNTTAFIFASDDILVISYPHGLPGGKGDPFMMTIPGINQYLYEYDFQYQQDFTAT</sequence>
<proteinExistence type="predicted"/>
<dbReference type="EMBL" id="CAJPWZ010000272">
    <property type="protein sequence ID" value="CAG2188674.1"/>
    <property type="molecule type" value="Genomic_DNA"/>
</dbReference>
<dbReference type="OrthoDB" id="6130110at2759"/>
<evidence type="ECO:0000259" key="2">
    <source>
        <dbReference type="PROSITE" id="PS01186"/>
    </source>
</evidence>
<organism evidence="3 4">
    <name type="scientific">Mytilus edulis</name>
    <name type="common">Blue mussel</name>
    <dbReference type="NCBI Taxonomy" id="6550"/>
    <lineage>
        <taxon>Eukaryota</taxon>
        <taxon>Metazoa</taxon>
        <taxon>Spiralia</taxon>
        <taxon>Lophotrochozoa</taxon>
        <taxon>Mollusca</taxon>
        <taxon>Bivalvia</taxon>
        <taxon>Autobranchia</taxon>
        <taxon>Pteriomorphia</taxon>
        <taxon>Mytilida</taxon>
        <taxon>Mytiloidea</taxon>
        <taxon>Mytilidae</taxon>
        <taxon>Mytilinae</taxon>
        <taxon>Mytilus</taxon>
    </lineage>
</organism>
<keyword evidence="4" id="KW-1185">Reference proteome</keyword>
<protein>
    <recommendedName>
        <fullName evidence="1 2">EGF-like domain-containing protein</fullName>
    </recommendedName>
</protein>
<dbReference type="AlphaFoldDB" id="A0A8S3PYU8"/>
<evidence type="ECO:0000259" key="1">
    <source>
        <dbReference type="PROSITE" id="PS00022"/>
    </source>
</evidence>
<reference evidence="3" key="1">
    <citation type="submission" date="2021-03" db="EMBL/GenBank/DDBJ databases">
        <authorList>
            <person name="Bekaert M."/>
        </authorList>
    </citation>
    <scope>NUCLEOTIDE SEQUENCE</scope>
</reference>
<feature type="domain" description="EGF-like" evidence="1 2">
    <location>
        <begin position="17"/>
        <end position="28"/>
    </location>
</feature>
<evidence type="ECO:0000313" key="4">
    <source>
        <dbReference type="Proteomes" id="UP000683360"/>
    </source>
</evidence>
<dbReference type="Proteomes" id="UP000683360">
    <property type="component" value="Unassembled WGS sequence"/>
</dbReference>
<dbReference type="PANTHER" id="PTHR46534:SF1">
    <property type="entry name" value="IGGFC-BINDING PROTEIN N-TERMINAL DOMAIN-CONTAINING PROTEIN"/>
    <property type="match status" value="1"/>
</dbReference>
<dbReference type="InterPro" id="IPR000742">
    <property type="entry name" value="EGF"/>
</dbReference>
<dbReference type="PROSITE" id="PS01186">
    <property type="entry name" value="EGF_2"/>
    <property type="match status" value="1"/>
</dbReference>